<evidence type="ECO:0000256" key="2">
    <source>
        <dbReference type="ARBA" id="ARBA00022448"/>
    </source>
</evidence>
<evidence type="ECO:0000256" key="4">
    <source>
        <dbReference type="ARBA" id="ARBA00022692"/>
    </source>
</evidence>
<dbReference type="PANTHER" id="PTHR33445:SF2">
    <property type="entry name" value="ATP SYNTHASE SUBUNIT B', CHLOROPLASTIC"/>
    <property type="match status" value="1"/>
</dbReference>
<keyword evidence="8 12" id="KW-0472">Membrane</keyword>
<evidence type="ECO:0000256" key="6">
    <source>
        <dbReference type="ARBA" id="ARBA00022989"/>
    </source>
</evidence>
<sequence>MINLDYTFFLQLINFIVFLFLFKKFVFKPVRSFLQEREQKKQSWLQSASQDLQETDNLKGNYREMLSDARKKASEIRETMIGEARGEASHSLEQVRSEQQAKLAQDKAALEKDKLSAQDSLQQEVKKLADMIVTRVAKS</sequence>
<evidence type="ECO:0000256" key="11">
    <source>
        <dbReference type="ARBA" id="ARBA00037847"/>
    </source>
</evidence>
<comment type="caution">
    <text evidence="14">The sequence shown here is derived from an EMBL/GenBank/DDBJ whole genome shotgun (WGS) entry which is preliminary data.</text>
</comment>
<accession>A0ABV6YUJ5</accession>
<evidence type="ECO:0000256" key="5">
    <source>
        <dbReference type="ARBA" id="ARBA00022781"/>
    </source>
</evidence>
<evidence type="ECO:0000256" key="9">
    <source>
        <dbReference type="ARBA" id="ARBA00023310"/>
    </source>
</evidence>
<reference evidence="14 15" key="1">
    <citation type="submission" date="2024-09" db="EMBL/GenBank/DDBJ databases">
        <title>Laminarin stimulates single cell rates of sulfate reduction while oxygen inhibits transcriptomic activity in coastal marine sediment.</title>
        <authorList>
            <person name="Lindsay M."/>
            <person name="Orcutt B."/>
            <person name="Emerson D."/>
            <person name="Stepanauskas R."/>
            <person name="D'Angelo T."/>
        </authorList>
    </citation>
    <scope>NUCLEOTIDE SEQUENCE [LARGE SCALE GENOMIC DNA]</scope>
    <source>
        <strain evidence="14">SAG AM-311-K15</strain>
    </source>
</reference>
<comment type="subunit">
    <text evidence="12">F-type ATPases have 2 components, F(1) - the catalytic core - and F(0) - the membrane proton channel. F(1) has five subunits: alpha(3), beta(3), gamma(1), delta(1), epsilon(1). F(0) has three main subunits: a(1), b(2) and c(10-14). The alpha and beta chains form an alternating ring which encloses part of the gamma chain. F(1) is attached to F(0) by a central stalk formed by the gamma and epsilon chains, while a peripheral stalk is formed by the delta and b chains.</text>
</comment>
<evidence type="ECO:0000256" key="1">
    <source>
        <dbReference type="ARBA" id="ARBA00005513"/>
    </source>
</evidence>
<evidence type="ECO:0000256" key="13">
    <source>
        <dbReference type="RuleBase" id="RU003848"/>
    </source>
</evidence>
<proteinExistence type="inferred from homology"/>
<organism evidence="14 15">
    <name type="scientific">candidate division CSSED10-310 bacterium</name>
    <dbReference type="NCBI Taxonomy" id="2855610"/>
    <lineage>
        <taxon>Bacteria</taxon>
        <taxon>Bacteria division CSSED10-310</taxon>
    </lineage>
</organism>
<comment type="similarity">
    <text evidence="1 12 13">Belongs to the ATPase B chain family.</text>
</comment>
<evidence type="ECO:0000256" key="8">
    <source>
        <dbReference type="ARBA" id="ARBA00023136"/>
    </source>
</evidence>
<dbReference type="HAMAP" id="MF_01398">
    <property type="entry name" value="ATP_synth_b_bprime"/>
    <property type="match status" value="1"/>
</dbReference>
<keyword evidence="15" id="KW-1185">Reference proteome</keyword>
<dbReference type="Pfam" id="PF00430">
    <property type="entry name" value="ATP-synt_B"/>
    <property type="match status" value="1"/>
</dbReference>
<keyword evidence="7 12" id="KW-0406">Ion transport</keyword>
<dbReference type="InterPro" id="IPR002146">
    <property type="entry name" value="ATP_synth_b/b'su_bac/chlpt"/>
</dbReference>
<keyword evidence="12" id="KW-1003">Cell membrane</keyword>
<protein>
    <recommendedName>
        <fullName evidence="12">ATP synthase subunit b</fullName>
    </recommendedName>
    <alternativeName>
        <fullName evidence="12">ATP synthase F(0) sector subunit b</fullName>
    </alternativeName>
    <alternativeName>
        <fullName evidence="12">ATPase subunit I</fullName>
    </alternativeName>
    <alternativeName>
        <fullName evidence="12">F-type ATPase subunit b</fullName>
        <shortName evidence="12">F-ATPase subunit b</shortName>
    </alternativeName>
</protein>
<keyword evidence="6 12" id="KW-1133">Transmembrane helix</keyword>
<keyword evidence="2 12" id="KW-0813">Transport</keyword>
<keyword evidence="5 12" id="KW-0375">Hydrogen ion transport</keyword>
<dbReference type="Proteomes" id="UP001594351">
    <property type="component" value="Unassembled WGS sequence"/>
</dbReference>
<comment type="function">
    <text evidence="12">Component of the F(0) channel, it forms part of the peripheral stalk, linking F(1) to F(0).</text>
</comment>
<keyword evidence="3 12" id="KW-0138">CF(0)</keyword>
<gene>
    <name evidence="12" type="primary">atpF</name>
    <name evidence="14" type="ORF">ACFL27_06025</name>
</gene>
<keyword evidence="9 12" id="KW-0066">ATP synthesis</keyword>
<evidence type="ECO:0000256" key="3">
    <source>
        <dbReference type="ARBA" id="ARBA00022547"/>
    </source>
</evidence>
<comment type="function">
    <text evidence="10 12">F(1)F(0) ATP synthase produces ATP from ADP in the presence of a proton or sodium gradient. F-type ATPases consist of two structural domains, F(1) containing the extramembraneous catalytic core and F(0) containing the membrane proton channel, linked together by a central stalk and a peripheral stalk. During catalysis, ATP synthesis in the catalytic domain of F(1) is coupled via a rotary mechanism of the central stalk subunits to proton translocation.</text>
</comment>
<evidence type="ECO:0000256" key="7">
    <source>
        <dbReference type="ARBA" id="ARBA00023065"/>
    </source>
</evidence>
<keyword evidence="4 12" id="KW-0812">Transmembrane</keyword>
<dbReference type="InterPro" id="IPR050059">
    <property type="entry name" value="ATP_synthase_B_chain"/>
</dbReference>
<dbReference type="PANTHER" id="PTHR33445">
    <property type="entry name" value="ATP SYNTHASE SUBUNIT B', CHLOROPLASTIC"/>
    <property type="match status" value="1"/>
</dbReference>
<evidence type="ECO:0000256" key="10">
    <source>
        <dbReference type="ARBA" id="ARBA00025198"/>
    </source>
</evidence>
<feature type="transmembrane region" description="Helical" evidence="12">
    <location>
        <begin position="6"/>
        <end position="22"/>
    </location>
</feature>
<comment type="subcellular location">
    <subcellularLocation>
        <location evidence="12">Cell membrane</location>
        <topology evidence="12">Single-pass membrane protein</topology>
    </subcellularLocation>
    <subcellularLocation>
        <location evidence="11">Endomembrane system</location>
        <topology evidence="11">Single-pass membrane protein</topology>
    </subcellularLocation>
</comment>
<dbReference type="EMBL" id="JBHPBY010000057">
    <property type="protein sequence ID" value="MFC1849748.1"/>
    <property type="molecule type" value="Genomic_DNA"/>
</dbReference>
<evidence type="ECO:0000256" key="12">
    <source>
        <dbReference type="HAMAP-Rule" id="MF_01398"/>
    </source>
</evidence>
<evidence type="ECO:0000313" key="15">
    <source>
        <dbReference type="Proteomes" id="UP001594351"/>
    </source>
</evidence>
<dbReference type="CDD" id="cd06503">
    <property type="entry name" value="ATP-synt_Fo_b"/>
    <property type="match status" value="1"/>
</dbReference>
<name>A0ABV6YUJ5_UNCC1</name>
<evidence type="ECO:0000313" key="14">
    <source>
        <dbReference type="EMBL" id="MFC1849748.1"/>
    </source>
</evidence>